<reference evidence="7" key="2">
    <citation type="submission" date="2025-08" db="UniProtKB">
        <authorList>
            <consortium name="Ensembl"/>
        </authorList>
    </citation>
    <scope>IDENTIFICATION</scope>
</reference>
<keyword evidence="8" id="KW-1185">Reference proteome</keyword>
<feature type="disulfide bond" evidence="5">
    <location>
        <begin position="94"/>
        <end position="104"/>
    </location>
</feature>
<dbReference type="InterPro" id="IPR001190">
    <property type="entry name" value="SRCR"/>
</dbReference>
<dbReference type="GO" id="GO:0016020">
    <property type="term" value="C:membrane"/>
    <property type="evidence" value="ECO:0007669"/>
    <property type="project" value="InterPro"/>
</dbReference>
<evidence type="ECO:0000256" key="3">
    <source>
        <dbReference type="ARBA" id="ARBA00023157"/>
    </source>
</evidence>
<keyword evidence="4" id="KW-0325">Glycoprotein</keyword>
<evidence type="ECO:0000256" key="2">
    <source>
        <dbReference type="ARBA" id="ARBA00022737"/>
    </source>
</evidence>
<feature type="disulfide bond" evidence="5">
    <location>
        <begin position="63"/>
        <end position="124"/>
    </location>
</feature>
<dbReference type="InParanoid" id="A0A5F8GW28"/>
<keyword evidence="2" id="KW-0677">Repeat</keyword>
<dbReference type="OMA" id="IFTAVEW"/>
<dbReference type="PANTHER" id="PTHR48071">
    <property type="entry name" value="SRCR DOMAIN-CONTAINING PROTEIN"/>
    <property type="match status" value="1"/>
</dbReference>
<reference evidence="7" key="3">
    <citation type="submission" date="2025-09" db="UniProtKB">
        <authorList>
            <consortium name="Ensembl"/>
        </authorList>
    </citation>
    <scope>IDENTIFICATION</scope>
</reference>
<dbReference type="PANTHER" id="PTHR48071:SF27">
    <property type="entry name" value="SCAVENGER RECEPTOR CYSTEINE-RICH TYPE 1 PROTEIN M130-LIKE"/>
    <property type="match status" value="1"/>
</dbReference>
<sequence>LSYPNLFSAWLVIYSYFCSFLDGTLRLVDSSNRCEGRVEVYHSGLWGTICDDDWDLQDAQVVCRQLGCGAAISAPGNAYFGQGSGPIAIDDVQCTGKEYNLIDCPHRGWFSHNCGHYEDASVICSKVK</sequence>
<reference evidence="7 8" key="1">
    <citation type="journal article" date="2007" name="Nature">
        <title>Genome of the marsupial Monodelphis domestica reveals innovation in non-coding sequences.</title>
        <authorList>
            <person name="Mikkelsen T.S."/>
            <person name="Wakefield M.J."/>
            <person name="Aken B."/>
            <person name="Amemiya C.T."/>
            <person name="Chang J.L."/>
            <person name="Duke S."/>
            <person name="Garber M."/>
            <person name="Gentles A.J."/>
            <person name="Goodstadt L."/>
            <person name="Heger A."/>
            <person name="Jurka J."/>
            <person name="Kamal M."/>
            <person name="Mauceli E."/>
            <person name="Searle S.M."/>
            <person name="Sharpe T."/>
            <person name="Baker M.L."/>
            <person name="Batzer M.A."/>
            <person name="Benos P.V."/>
            <person name="Belov K."/>
            <person name="Clamp M."/>
            <person name="Cook A."/>
            <person name="Cuff J."/>
            <person name="Das R."/>
            <person name="Davidow L."/>
            <person name="Deakin J.E."/>
            <person name="Fazzari M.J."/>
            <person name="Glass J.L."/>
            <person name="Grabherr M."/>
            <person name="Greally J.M."/>
            <person name="Gu W."/>
            <person name="Hore T.A."/>
            <person name="Huttley G.A."/>
            <person name="Kleber M."/>
            <person name="Jirtle R.L."/>
            <person name="Koina E."/>
            <person name="Lee J.T."/>
            <person name="Mahony S."/>
            <person name="Marra M.A."/>
            <person name="Miller R.D."/>
            <person name="Nicholls R.D."/>
            <person name="Oda M."/>
            <person name="Papenfuss A.T."/>
            <person name="Parra Z.E."/>
            <person name="Pollock D.D."/>
            <person name="Ray D.A."/>
            <person name="Schein J.E."/>
            <person name="Speed T.P."/>
            <person name="Thompson K."/>
            <person name="VandeBerg J.L."/>
            <person name="Wade C.M."/>
            <person name="Walker J.A."/>
            <person name="Waters P.D."/>
            <person name="Webber C."/>
            <person name="Weidman J.R."/>
            <person name="Xie X."/>
            <person name="Zody M.C."/>
            <person name="Baldwin J."/>
            <person name="Abdouelleil A."/>
            <person name="Abdulkadir J."/>
            <person name="Abebe A."/>
            <person name="Abera B."/>
            <person name="Abreu J."/>
            <person name="Acer S.C."/>
            <person name="Aftuck L."/>
            <person name="Alexander A."/>
            <person name="An P."/>
            <person name="Anderson E."/>
            <person name="Anderson S."/>
            <person name="Arachi H."/>
            <person name="Azer M."/>
            <person name="Bachantsang P."/>
            <person name="Barry A."/>
            <person name="Bayul T."/>
            <person name="Berlin A."/>
            <person name="Bessette D."/>
            <person name="Bloom T."/>
            <person name="Bloom T."/>
            <person name="Boguslavskiy L."/>
            <person name="Bonnet C."/>
            <person name="Boukhgalter B."/>
            <person name="Bourzgui I."/>
            <person name="Brown A."/>
            <person name="Cahill P."/>
            <person name="Channer S."/>
            <person name="Cheshatsang Y."/>
            <person name="Chuda L."/>
            <person name="Citroen M."/>
            <person name="Collymore A."/>
            <person name="Cooke P."/>
            <person name="Costello M."/>
            <person name="D'Aco K."/>
            <person name="Daza R."/>
            <person name="De Haan G."/>
            <person name="DeGray S."/>
            <person name="DeMaso C."/>
            <person name="Dhargay N."/>
            <person name="Dooley K."/>
            <person name="Dooley E."/>
            <person name="Doricent M."/>
            <person name="Dorje P."/>
            <person name="Dorjee K."/>
            <person name="Dupes A."/>
            <person name="Elong R."/>
            <person name="Falk J."/>
            <person name="Farina A."/>
            <person name="Faro S."/>
            <person name="Ferguson D."/>
            <person name="Fisher S."/>
            <person name="Foley C.D."/>
            <person name="Franke A."/>
            <person name="Friedrich D."/>
            <person name="Gadbois L."/>
            <person name="Gearin G."/>
            <person name="Gearin C.R."/>
            <person name="Giannoukos G."/>
            <person name="Goode T."/>
            <person name="Graham J."/>
            <person name="Grandbois E."/>
            <person name="Grewal S."/>
            <person name="Gyaltsen K."/>
            <person name="Hafez N."/>
            <person name="Hagos B."/>
            <person name="Hall J."/>
            <person name="Henson C."/>
            <person name="Hollinger A."/>
            <person name="Honan T."/>
            <person name="Huard M.D."/>
            <person name="Hughes L."/>
            <person name="Hurhula B."/>
            <person name="Husby M.E."/>
            <person name="Kamat A."/>
            <person name="Kanga B."/>
            <person name="Kashin S."/>
            <person name="Khazanovich D."/>
            <person name="Kisner P."/>
            <person name="Lance K."/>
            <person name="Lara M."/>
            <person name="Lee W."/>
            <person name="Lennon N."/>
            <person name="Letendre F."/>
            <person name="LeVine R."/>
            <person name="Lipovsky A."/>
            <person name="Liu X."/>
            <person name="Liu J."/>
            <person name="Liu S."/>
            <person name="Lokyitsang T."/>
            <person name="Lokyitsang Y."/>
            <person name="Lubonja R."/>
            <person name="Lui A."/>
            <person name="MacDonald P."/>
            <person name="Magnisalis V."/>
            <person name="Maru K."/>
            <person name="Matthews C."/>
            <person name="McCusker W."/>
            <person name="McDonough S."/>
            <person name="Mehta T."/>
            <person name="Meldrim J."/>
            <person name="Meneus L."/>
            <person name="Mihai O."/>
            <person name="Mihalev A."/>
            <person name="Mihova T."/>
            <person name="Mittelman R."/>
            <person name="Mlenga V."/>
            <person name="Montmayeur A."/>
            <person name="Mulrain L."/>
            <person name="Navidi A."/>
            <person name="Naylor J."/>
            <person name="Negash T."/>
            <person name="Nguyen T."/>
            <person name="Nguyen N."/>
            <person name="Nicol R."/>
            <person name="Norbu C."/>
            <person name="Norbu N."/>
            <person name="Novod N."/>
            <person name="O'Neill B."/>
            <person name="Osman S."/>
            <person name="Markiewicz E."/>
            <person name="Oyono O.L."/>
            <person name="Patti C."/>
            <person name="Phunkhang P."/>
            <person name="Pierre F."/>
            <person name="Priest M."/>
            <person name="Raghuraman S."/>
            <person name="Rege F."/>
            <person name="Reyes R."/>
            <person name="Rise C."/>
            <person name="Rogov P."/>
            <person name="Ross K."/>
            <person name="Ryan E."/>
            <person name="Settipalli S."/>
            <person name="Shea T."/>
            <person name="Sherpa N."/>
            <person name="Shi L."/>
            <person name="Shih D."/>
            <person name="Sparrow T."/>
            <person name="Spaulding J."/>
            <person name="Stalker J."/>
            <person name="Stange-Thomann N."/>
            <person name="Stavropoulos S."/>
            <person name="Stone C."/>
            <person name="Strader C."/>
            <person name="Tesfaye S."/>
            <person name="Thomson T."/>
            <person name="Thoulutsang Y."/>
            <person name="Thoulutsang D."/>
            <person name="Topham K."/>
            <person name="Topping I."/>
            <person name="Tsamla T."/>
            <person name="Vassiliev H."/>
            <person name="Vo A."/>
            <person name="Wangchuk T."/>
            <person name="Wangdi T."/>
            <person name="Weiand M."/>
            <person name="Wilkinson J."/>
            <person name="Wilson A."/>
            <person name="Yadav S."/>
            <person name="Young G."/>
            <person name="Yu Q."/>
            <person name="Zembek L."/>
            <person name="Zhong D."/>
            <person name="Zimmer A."/>
            <person name="Zwirko Z."/>
            <person name="Jaffe D.B."/>
            <person name="Alvarez P."/>
            <person name="Brockman W."/>
            <person name="Butler J."/>
            <person name="Chin C."/>
            <person name="Gnerre S."/>
            <person name="MacCallum I."/>
            <person name="Graves J.A."/>
            <person name="Ponting C.P."/>
            <person name="Breen M."/>
            <person name="Samollow P.B."/>
            <person name="Lander E.S."/>
            <person name="Lindblad-Toh K."/>
        </authorList>
    </citation>
    <scope>NUCLEOTIDE SEQUENCE [LARGE SCALE GENOMIC DNA]</scope>
</reference>
<keyword evidence="3 5" id="KW-1015">Disulfide bond</keyword>
<dbReference type="Pfam" id="PF00530">
    <property type="entry name" value="SRCR"/>
    <property type="match status" value="1"/>
</dbReference>
<dbReference type="SUPFAM" id="SSF56487">
    <property type="entry name" value="SRCR-like"/>
    <property type="match status" value="1"/>
</dbReference>
<evidence type="ECO:0000313" key="7">
    <source>
        <dbReference type="Ensembl" id="ENSMODP00000051579.1"/>
    </source>
</evidence>
<evidence type="ECO:0000259" key="6">
    <source>
        <dbReference type="PROSITE" id="PS50287"/>
    </source>
</evidence>
<evidence type="ECO:0000256" key="1">
    <source>
        <dbReference type="ARBA" id="ARBA00022729"/>
    </source>
</evidence>
<dbReference type="AlphaFoldDB" id="A0A5F8GW28"/>
<dbReference type="PRINTS" id="PR00258">
    <property type="entry name" value="SPERACTRCPTR"/>
</dbReference>
<evidence type="ECO:0000256" key="5">
    <source>
        <dbReference type="PROSITE-ProRule" id="PRU00196"/>
    </source>
</evidence>
<evidence type="ECO:0000256" key="4">
    <source>
        <dbReference type="ARBA" id="ARBA00023180"/>
    </source>
</evidence>
<dbReference type="GeneTree" id="ENSGT00950000183145"/>
<feature type="disulfide bond" evidence="5">
    <location>
        <begin position="50"/>
        <end position="114"/>
    </location>
</feature>
<dbReference type="InterPro" id="IPR036772">
    <property type="entry name" value="SRCR-like_dom_sf"/>
</dbReference>
<dbReference type="FunFam" id="3.10.250.10:FF:000003">
    <property type="entry name" value="Deleted in malignant brain tumors 1"/>
    <property type="match status" value="1"/>
</dbReference>
<dbReference type="Proteomes" id="UP000002280">
    <property type="component" value="Chromosome 1"/>
</dbReference>
<protein>
    <recommendedName>
        <fullName evidence="6">SRCR domain-containing protein</fullName>
    </recommendedName>
</protein>
<dbReference type="PROSITE" id="PS50287">
    <property type="entry name" value="SRCR_2"/>
    <property type="match status" value="1"/>
</dbReference>
<accession>A0A5F8GW28</accession>
<dbReference type="Bgee" id="ENSMODG00000040843">
    <property type="expression patterns" value="Expressed in blood and 3 other cell types or tissues"/>
</dbReference>
<keyword evidence="1" id="KW-0732">Signal</keyword>
<evidence type="ECO:0000313" key="8">
    <source>
        <dbReference type="Proteomes" id="UP000002280"/>
    </source>
</evidence>
<feature type="domain" description="SRCR" evidence="6">
    <location>
        <begin position="25"/>
        <end position="125"/>
    </location>
</feature>
<name>A0A5F8GW28_MONDO</name>
<organism evidence="7 8">
    <name type="scientific">Monodelphis domestica</name>
    <name type="common">Gray short-tailed opossum</name>
    <dbReference type="NCBI Taxonomy" id="13616"/>
    <lineage>
        <taxon>Eukaryota</taxon>
        <taxon>Metazoa</taxon>
        <taxon>Chordata</taxon>
        <taxon>Craniata</taxon>
        <taxon>Vertebrata</taxon>
        <taxon>Euteleostomi</taxon>
        <taxon>Mammalia</taxon>
        <taxon>Metatheria</taxon>
        <taxon>Didelphimorphia</taxon>
        <taxon>Didelphidae</taxon>
        <taxon>Monodelphis</taxon>
    </lineage>
</organism>
<dbReference type="Ensembl" id="ENSMODT00000085228.1">
    <property type="protein sequence ID" value="ENSMODP00000051579.1"/>
    <property type="gene ID" value="ENSMODG00000040843.1"/>
</dbReference>
<dbReference type="Gene3D" id="3.10.250.10">
    <property type="entry name" value="SRCR-like domain"/>
    <property type="match status" value="1"/>
</dbReference>
<proteinExistence type="predicted"/>
<dbReference type="SMART" id="SM00202">
    <property type="entry name" value="SR"/>
    <property type="match status" value="1"/>
</dbReference>